<dbReference type="Pfam" id="PF22262">
    <property type="entry name" value="DUF6950"/>
    <property type="match status" value="1"/>
</dbReference>
<dbReference type="Proteomes" id="UP000051298">
    <property type="component" value="Unassembled WGS sequence"/>
</dbReference>
<organism evidence="2 3">
    <name type="scientific">Thalassobacter stenotrophicus</name>
    <dbReference type="NCBI Taxonomy" id="266809"/>
    <lineage>
        <taxon>Bacteria</taxon>
        <taxon>Pseudomonadati</taxon>
        <taxon>Pseudomonadota</taxon>
        <taxon>Alphaproteobacteria</taxon>
        <taxon>Rhodobacterales</taxon>
        <taxon>Roseobacteraceae</taxon>
        <taxon>Thalassobacter</taxon>
    </lineage>
</organism>
<reference evidence="2 3" key="1">
    <citation type="submission" date="2015-09" db="EMBL/GenBank/DDBJ databases">
        <authorList>
            <consortium name="Swine Surveillance"/>
        </authorList>
    </citation>
    <scope>NUCLEOTIDE SEQUENCE [LARGE SCALE GENOMIC DNA]</scope>
    <source>
        <strain evidence="2 3">CECT 5294</strain>
    </source>
</reference>
<proteinExistence type="predicted"/>
<sequence length="137" mass="14812">MMLPRVHHWERLLAAAIDTARARPFVWGVHDCPTFAFETRMILTGGEDVASLWRGRYTTALGGERVMRRLGWASLEEMGRALLGEPRSAVLLAGRGDIVLADTGLGFGVCTGAQAVGMAPEGLVTVPLPSCRLAWPI</sequence>
<gene>
    <name evidence="2" type="ORF">THS5294_02779</name>
</gene>
<dbReference type="EMBL" id="CYRX01000032">
    <property type="protein sequence ID" value="CUH61471.1"/>
    <property type="molecule type" value="Genomic_DNA"/>
</dbReference>
<evidence type="ECO:0000313" key="2">
    <source>
        <dbReference type="EMBL" id="CUH61471.1"/>
    </source>
</evidence>
<dbReference type="STRING" id="266809.PM03_15115"/>
<evidence type="ECO:0000313" key="3">
    <source>
        <dbReference type="Proteomes" id="UP000051298"/>
    </source>
</evidence>
<dbReference type="AlphaFoldDB" id="A0A0P1F1J2"/>
<dbReference type="InterPro" id="IPR053802">
    <property type="entry name" value="DUF6950"/>
</dbReference>
<name>A0A0P1F1J2_9RHOB</name>
<evidence type="ECO:0000259" key="1">
    <source>
        <dbReference type="Pfam" id="PF22262"/>
    </source>
</evidence>
<accession>A0A0P1F1J2</accession>
<protein>
    <recommendedName>
        <fullName evidence="1">DUF6950 domain-containing protein</fullName>
    </recommendedName>
</protein>
<feature type="domain" description="DUF6950" evidence="1">
    <location>
        <begin position="5"/>
        <end position="136"/>
    </location>
</feature>
<dbReference type="RefSeq" id="WP_233486484.1">
    <property type="nucleotide sequence ID" value="NZ_CYRX01000032.1"/>
</dbReference>